<dbReference type="InterPro" id="IPR051449">
    <property type="entry name" value="ABC-2_transporter_component"/>
</dbReference>
<keyword evidence="4 6" id="KW-1133">Transmembrane helix</keyword>
<feature type="transmembrane region" description="Helical" evidence="6">
    <location>
        <begin position="138"/>
        <end position="157"/>
    </location>
</feature>
<keyword evidence="3 6" id="KW-0812">Transmembrane</keyword>
<sequence length="243" mass="26867">MLAIYTKEINAFFSSLIGYIVIAVFLLVMGFFMFVVPDSSLLRFGYASLGPFFTLAPNVLTFIIPAICMRAFAEEKQTGAIELLVTRPLRDIEIVMGKFLACLTLVVIALVPTVLYYYTIYQLGAPVGNIDAGGTIGSYLGLVFLSMSFVAIGLFASSLTSNQIVSFLLALALSFFFYFGFDLVASIPGFDGRPALFIESIGMQAHFRSLGRGLIDSRDVVYFFSMTAFFVLLTVLNLERRKW</sequence>
<dbReference type="GO" id="GO:0005886">
    <property type="term" value="C:plasma membrane"/>
    <property type="evidence" value="ECO:0007669"/>
    <property type="project" value="UniProtKB-SubCell"/>
</dbReference>
<evidence type="ECO:0000313" key="7">
    <source>
        <dbReference type="EMBL" id="TXF91682.1"/>
    </source>
</evidence>
<dbReference type="OrthoDB" id="9794512at2"/>
<dbReference type="PANTHER" id="PTHR30294">
    <property type="entry name" value="MEMBRANE COMPONENT OF ABC TRANSPORTER YHHJ-RELATED"/>
    <property type="match status" value="1"/>
</dbReference>
<feature type="transmembrane region" description="Helical" evidence="6">
    <location>
        <begin position="55"/>
        <end position="73"/>
    </location>
</feature>
<evidence type="ECO:0000256" key="6">
    <source>
        <dbReference type="SAM" id="Phobius"/>
    </source>
</evidence>
<feature type="transmembrane region" description="Helical" evidence="6">
    <location>
        <begin position="12"/>
        <end position="35"/>
    </location>
</feature>
<dbReference type="NCBIfam" id="TIGR03518">
    <property type="entry name" value="ABC_perm_GldF"/>
    <property type="match status" value="1"/>
</dbReference>
<organism evidence="7 8">
    <name type="scientific">Neolewinella aurantiaca</name>
    <dbReference type="NCBI Taxonomy" id="2602767"/>
    <lineage>
        <taxon>Bacteria</taxon>
        <taxon>Pseudomonadati</taxon>
        <taxon>Bacteroidota</taxon>
        <taxon>Saprospiria</taxon>
        <taxon>Saprospirales</taxon>
        <taxon>Lewinellaceae</taxon>
        <taxon>Neolewinella</taxon>
    </lineage>
</organism>
<feature type="transmembrane region" description="Helical" evidence="6">
    <location>
        <begin position="164"/>
        <end position="181"/>
    </location>
</feature>
<keyword evidence="5 6" id="KW-0472">Membrane</keyword>
<proteinExistence type="predicted"/>
<dbReference type="EMBL" id="VOXD01000001">
    <property type="protein sequence ID" value="TXF91682.1"/>
    <property type="molecule type" value="Genomic_DNA"/>
</dbReference>
<keyword evidence="2" id="KW-1003">Cell membrane</keyword>
<evidence type="ECO:0000256" key="3">
    <source>
        <dbReference type="ARBA" id="ARBA00022692"/>
    </source>
</evidence>
<evidence type="ECO:0000256" key="5">
    <source>
        <dbReference type="ARBA" id="ARBA00023136"/>
    </source>
</evidence>
<comment type="caution">
    <text evidence="7">The sequence shown here is derived from an EMBL/GenBank/DDBJ whole genome shotgun (WGS) entry which is preliminary data.</text>
</comment>
<dbReference type="GO" id="GO:0140359">
    <property type="term" value="F:ABC-type transporter activity"/>
    <property type="evidence" value="ECO:0007669"/>
    <property type="project" value="InterPro"/>
</dbReference>
<dbReference type="PANTHER" id="PTHR30294:SF29">
    <property type="entry name" value="MULTIDRUG ABC TRANSPORTER PERMEASE YBHS-RELATED"/>
    <property type="match status" value="1"/>
</dbReference>
<reference evidence="7 8" key="1">
    <citation type="submission" date="2019-08" db="EMBL/GenBank/DDBJ databases">
        <title>Lewinella sp. strain SSH13 Genome sequencing and assembly.</title>
        <authorList>
            <person name="Kim I."/>
        </authorList>
    </citation>
    <scope>NUCLEOTIDE SEQUENCE [LARGE SCALE GENOMIC DNA]</scope>
    <source>
        <strain evidence="7 8">SSH13</strain>
    </source>
</reference>
<dbReference type="AlphaFoldDB" id="A0A5C7G1D4"/>
<evidence type="ECO:0000313" key="8">
    <source>
        <dbReference type="Proteomes" id="UP000321907"/>
    </source>
</evidence>
<accession>A0A5C7G1D4</accession>
<evidence type="ECO:0000256" key="2">
    <source>
        <dbReference type="ARBA" id="ARBA00022475"/>
    </source>
</evidence>
<keyword evidence="8" id="KW-1185">Reference proteome</keyword>
<gene>
    <name evidence="7" type="primary">gldF</name>
    <name evidence="7" type="ORF">FUA23_00420</name>
</gene>
<comment type="subcellular location">
    <subcellularLocation>
        <location evidence="1">Cell membrane</location>
        <topology evidence="1">Multi-pass membrane protein</topology>
    </subcellularLocation>
</comment>
<protein>
    <submittedName>
        <fullName evidence="7">Gliding motility-associated ABC transporter permease subunit GldF</fullName>
    </submittedName>
</protein>
<name>A0A5C7G1D4_9BACT</name>
<feature type="transmembrane region" description="Helical" evidence="6">
    <location>
        <begin position="220"/>
        <end position="238"/>
    </location>
</feature>
<dbReference type="Proteomes" id="UP000321907">
    <property type="component" value="Unassembled WGS sequence"/>
</dbReference>
<evidence type="ECO:0000256" key="1">
    <source>
        <dbReference type="ARBA" id="ARBA00004651"/>
    </source>
</evidence>
<feature type="transmembrane region" description="Helical" evidence="6">
    <location>
        <begin position="94"/>
        <end position="118"/>
    </location>
</feature>
<evidence type="ECO:0000256" key="4">
    <source>
        <dbReference type="ARBA" id="ARBA00022989"/>
    </source>
</evidence>
<dbReference type="Pfam" id="PF12679">
    <property type="entry name" value="ABC2_membrane_2"/>
    <property type="match status" value="1"/>
</dbReference>
<dbReference type="RefSeq" id="WP_147928723.1">
    <property type="nucleotide sequence ID" value="NZ_VOXD01000001.1"/>
</dbReference>
<dbReference type="InterPro" id="IPR019860">
    <property type="entry name" value="Motility-assoc_ABC_perm_GldF"/>
</dbReference>